<evidence type="ECO:0000313" key="3">
    <source>
        <dbReference type="Proteomes" id="UP001148838"/>
    </source>
</evidence>
<protein>
    <recommendedName>
        <fullName evidence="4">Endonuclease-reverse transcriptase</fullName>
    </recommendedName>
</protein>
<feature type="region of interest" description="Disordered" evidence="1">
    <location>
        <begin position="154"/>
        <end position="181"/>
    </location>
</feature>
<sequence>LIANHILIGVSATGPKTKIQIYNSIIKPIIQYSTESLPLLDKHRSKLTAVEMKYLRRTVGKTRRDRIRNDRIREEVKMRKVLTEVINERQLKWFGHVYRMGEERKVKQVMEMRVEGRRRRGRPRIKWEDTIERIGQQKGKTMVEMKRMCRDREKMDEMDGERRTRRLAAVGTEEEEEEEDRRRRRRKTLCNICLVLQWRLTRKHRYVCSGLQTAFTRSRSFLLPVPSQVDTWRKSDPVAAPRLLEKKMTGRSHLNAIDLTRDRTRNLGHRRPALYQLANQFDHNTELHALYSSPDIIRNIKSKRLRWAGYVARMGESRNAYRVLVGRPRRRWEDNIKMNLREVGYDDREWINLAQDRDQWRAYVRTAMNLRVP</sequence>
<proteinExistence type="predicted"/>
<evidence type="ECO:0000256" key="1">
    <source>
        <dbReference type="SAM" id="MobiDB-lite"/>
    </source>
</evidence>
<dbReference type="PANTHER" id="PTHR47027:SF20">
    <property type="entry name" value="REVERSE TRANSCRIPTASE-LIKE PROTEIN WITH RNA-DIRECTED DNA POLYMERASE DOMAIN"/>
    <property type="match status" value="1"/>
</dbReference>
<gene>
    <name evidence="2" type="ORF">ANN_21800</name>
</gene>
<organism evidence="2 3">
    <name type="scientific">Periplaneta americana</name>
    <name type="common">American cockroach</name>
    <name type="synonym">Blatta americana</name>
    <dbReference type="NCBI Taxonomy" id="6978"/>
    <lineage>
        <taxon>Eukaryota</taxon>
        <taxon>Metazoa</taxon>
        <taxon>Ecdysozoa</taxon>
        <taxon>Arthropoda</taxon>
        <taxon>Hexapoda</taxon>
        <taxon>Insecta</taxon>
        <taxon>Pterygota</taxon>
        <taxon>Neoptera</taxon>
        <taxon>Polyneoptera</taxon>
        <taxon>Dictyoptera</taxon>
        <taxon>Blattodea</taxon>
        <taxon>Blattoidea</taxon>
        <taxon>Blattidae</taxon>
        <taxon>Blattinae</taxon>
        <taxon>Periplaneta</taxon>
    </lineage>
</organism>
<feature type="non-terminal residue" evidence="2">
    <location>
        <position position="1"/>
    </location>
</feature>
<dbReference type="Proteomes" id="UP001148838">
    <property type="component" value="Unassembled WGS sequence"/>
</dbReference>
<evidence type="ECO:0000313" key="2">
    <source>
        <dbReference type="EMBL" id="KAJ4429614.1"/>
    </source>
</evidence>
<keyword evidence="3" id="KW-1185">Reference proteome</keyword>
<accession>A0ABQ8S6E5</accession>
<evidence type="ECO:0008006" key="4">
    <source>
        <dbReference type="Google" id="ProtNLM"/>
    </source>
</evidence>
<name>A0ABQ8S6E5_PERAM</name>
<reference evidence="2 3" key="1">
    <citation type="journal article" date="2022" name="Allergy">
        <title>Genome assembly and annotation of Periplaneta americana reveal a comprehensive cockroach allergen profile.</title>
        <authorList>
            <person name="Wang L."/>
            <person name="Xiong Q."/>
            <person name="Saelim N."/>
            <person name="Wang L."/>
            <person name="Nong W."/>
            <person name="Wan A.T."/>
            <person name="Shi M."/>
            <person name="Liu X."/>
            <person name="Cao Q."/>
            <person name="Hui J.H.L."/>
            <person name="Sookrung N."/>
            <person name="Leung T.F."/>
            <person name="Tungtrongchitr A."/>
            <person name="Tsui S.K.W."/>
        </authorList>
    </citation>
    <scope>NUCLEOTIDE SEQUENCE [LARGE SCALE GENOMIC DNA]</scope>
    <source>
        <strain evidence="2">PWHHKU_190912</strain>
    </source>
</reference>
<dbReference type="EMBL" id="JAJSOF020000033">
    <property type="protein sequence ID" value="KAJ4429614.1"/>
    <property type="molecule type" value="Genomic_DNA"/>
</dbReference>
<dbReference type="PANTHER" id="PTHR47027">
    <property type="entry name" value="REVERSE TRANSCRIPTASE DOMAIN-CONTAINING PROTEIN"/>
    <property type="match status" value="1"/>
</dbReference>
<comment type="caution">
    <text evidence="2">The sequence shown here is derived from an EMBL/GenBank/DDBJ whole genome shotgun (WGS) entry which is preliminary data.</text>
</comment>